<proteinExistence type="inferred from homology"/>
<dbReference type="EMBL" id="CP104694">
    <property type="protein sequence ID" value="UXI70063.1"/>
    <property type="molecule type" value="Genomic_DNA"/>
</dbReference>
<dbReference type="SUPFAM" id="SSF50129">
    <property type="entry name" value="GroES-like"/>
    <property type="match status" value="1"/>
</dbReference>
<dbReference type="Pfam" id="PF08240">
    <property type="entry name" value="ADH_N"/>
    <property type="match status" value="1"/>
</dbReference>
<dbReference type="InterPro" id="IPR036291">
    <property type="entry name" value="NAD(P)-bd_dom_sf"/>
</dbReference>
<dbReference type="InterPro" id="IPR020843">
    <property type="entry name" value="ER"/>
</dbReference>
<sequence length="338" mass="36378">MRAVGLNRYLPITEPDSLVDLELPVPQPTGTDLLVRVQAISVNPVDVKVRAPKALVEPAPRVLGWDAAGVVEAVGDSVTLFRPGDAVYYAGDITRPGCNAQFHLVDQHIVAAMPRSLDFAHAAALPLTAITAWELLFDRFGIDPDGFHSGRSLLILGGAGGLGSMVIQLARLAGLRVIATASRPESADWCRSLGAEAVLDHGMPLRPQLESLGLAHVDYIANLVDVVAYWEVMADLIAPQGCIGLVSEPSGPVRLGGPLKEKSVSLHWEFMFTRPMFSTADRLEQHRLLTRIAALVDAGTVRGTARQVLTPINARQLREAHARIESGRTVGKIVLEGW</sequence>
<keyword evidence="1" id="KW-0479">Metal-binding</keyword>
<dbReference type="Pfam" id="PF13602">
    <property type="entry name" value="ADH_zinc_N_2"/>
    <property type="match status" value="1"/>
</dbReference>
<dbReference type="InterPro" id="IPR014182">
    <property type="entry name" value="ADH_Zn_typ-1"/>
</dbReference>
<name>A0ABY6BKW9_9GAMM</name>
<dbReference type="RefSeq" id="WP_261697014.1">
    <property type="nucleotide sequence ID" value="NZ_CP104694.1"/>
</dbReference>
<gene>
    <name evidence="3" type="ORF">N4264_10680</name>
</gene>
<evidence type="ECO:0000256" key="1">
    <source>
        <dbReference type="RuleBase" id="RU364000"/>
    </source>
</evidence>
<dbReference type="PANTHER" id="PTHR43482:SF1">
    <property type="entry name" value="PROTEIN AST1-RELATED"/>
    <property type="match status" value="1"/>
</dbReference>
<dbReference type="Proteomes" id="UP001064632">
    <property type="component" value="Chromosome"/>
</dbReference>
<dbReference type="SMART" id="SM00829">
    <property type="entry name" value="PKS_ER"/>
    <property type="match status" value="1"/>
</dbReference>
<dbReference type="NCBIfam" id="TIGR02817">
    <property type="entry name" value="adh_fam_1"/>
    <property type="match status" value="1"/>
</dbReference>
<protein>
    <recommendedName>
        <fullName evidence="1">Zinc-type alcohol dehydrogenase-like protein</fullName>
    </recommendedName>
</protein>
<keyword evidence="4" id="KW-1185">Reference proteome</keyword>
<dbReference type="Gene3D" id="3.40.50.720">
    <property type="entry name" value="NAD(P)-binding Rossmann-like Domain"/>
    <property type="match status" value="1"/>
</dbReference>
<organism evidence="3 4">
    <name type="scientific">Tahibacter amnicola</name>
    <dbReference type="NCBI Taxonomy" id="2976241"/>
    <lineage>
        <taxon>Bacteria</taxon>
        <taxon>Pseudomonadati</taxon>
        <taxon>Pseudomonadota</taxon>
        <taxon>Gammaproteobacteria</taxon>
        <taxon>Lysobacterales</taxon>
        <taxon>Rhodanobacteraceae</taxon>
        <taxon>Tahibacter</taxon>
    </lineage>
</organism>
<evidence type="ECO:0000259" key="2">
    <source>
        <dbReference type="SMART" id="SM00829"/>
    </source>
</evidence>
<dbReference type="PANTHER" id="PTHR43482">
    <property type="entry name" value="PROTEIN AST1-RELATED"/>
    <property type="match status" value="1"/>
</dbReference>
<feature type="domain" description="Enoyl reductase (ER)" evidence="2">
    <location>
        <begin position="13"/>
        <end position="335"/>
    </location>
</feature>
<dbReference type="InterPro" id="IPR013154">
    <property type="entry name" value="ADH-like_N"/>
</dbReference>
<reference evidence="3" key="1">
    <citation type="submission" date="2022-09" db="EMBL/GenBank/DDBJ databases">
        <title>Tahibacter sp. nov., isolated from a fresh water.</title>
        <authorList>
            <person name="Baek J.H."/>
            <person name="Lee J.K."/>
            <person name="Kim J.M."/>
            <person name="Jeon C.O."/>
        </authorList>
    </citation>
    <scope>NUCLEOTIDE SEQUENCE</scope>
    <source>
        <strain evidence="3">W38</strain>
    </source>
</reference>
<evidence type="ECO:0000313" key="3">
    <source>
        <dbReference type="EMBL" id="UXI70063.1"/>
    </source>
</evidence>
<evidence type="ECO:0000313" key="4">
    <source>
        <dbReference type="Proteomes" id="UP001064632"/>
    </source>
</evidence>
<dbReference type="SUPFAM" id="SSF51735">
    <property type="entry name" value="NAD(P)-binding Rossmann-fold domains"/>
    <property type="match status" value="1"/>
</dbReference>
<keyword evidence="1" id="KW-0862">Zinc</keyword>
<dbReference type="InterPro" id="IPR052585">
    <property type="entry name" value="Lipid_raft_assoc_Zn_ADH"/>
</dbReference>
<accession>A0ABY6BKW9</accession>
<dbReference type="InterPro" id="IPR011032">
    <property type="entry name" value="GroES-like_sf"/>
</dbReference>
<keyword evidence="1" id="KW-0560">Oxidoreductase</keyword>
<dbReference type="Gene3D" id="3.90.180.10">
    <property type="entry name" value="Medium-chain alcohol dehydrogenases, catalytic domain"/>
    <property type="match status" value="1"/>
</dbReference>
<dbReference type="CDD" id="cd08252">
    <property type="entry name" value="AL_MDR"/>
    <property type="match status" value="1"/>
</dbReference>
<comment type="similarity">
    <text evidence="1">Belongs to the zinc-containing alcohol dehydrogenase family. Quinone oxidoreductase subfamily.</text>
</comment>